<keyword evidence="3" id="KW-1185">Reference proteome</keyword>
<dbReference type="EMBL" id="QMIG01000008">
    <property type="protein sequence ID" value="RAW14695.1"/>
    <property type="molecule type" value="Genomic_DNA"/>
</dbReference>
<feature type="region of interest" description="Disordered" evidence="1">
    <location>
        <begin position="1"/>
        <end position="55"/>
    </location>
</feature>
<gene>
    <name evidence="2" type="ORF">DPM12_10575</name>
</gene>
<evidence type="ECO:0000256" key="1">
    <source>
        <dbReference type="SAM" id="MobiDB-lite"/>
    </source>
</evidence>
<protein>
    <submittedName>
        <fullName evidence="2">Uncharacterized protein</fullName>
    </submittedName>
</protein>
<sequence>MSDLNELLDQHNEREQRQRAAADTARSDADDVADRMHRPLESDREREQRRERERERARLRELGVRLD</sequence>
<dbReference type="Proteomes" id="UP000250462">
    <property type="component" value="Unassembled WGS sequence"/>
</dbReference>
<proteinExistence type="predicted"/>
<dbReference type="RefSeq" id="WP_112258299.1">
    <property type="nucleotide sequence ID" value="NZ_QMIG01000008.1"/>
</dbReference>
<name>A0A329QQN9_9ACTN</name>
<comment type="caution">
    <text evidence="2">The sequence shown here is derived from an EMBL/GenBank/DDBJ whole genome shotgun (WGS) entry which is preliminary data.</text>
</comment>
<evidence type="ECO:0000313" key="3">
    <source>
        <dbReference type="Proteomes" id="UP000250462"/>
    </source>
</evidence>
<evidence type="ECO:0000313" key="2">
    <source>
        <dbReference type="EMBL" id="RAW14695.1"/>
    </source>
</evidence>
<reference evidence="2 3" key="1">
    <citation type="submission" date="2018-06" db="EMBL/GenBank/DDBJ databases">
        <title>Phytoactinopolyspora halophila sp. nov., a novel halophilic actinomycete isolated from a saline soil in China.</title>
        <authorList>
            <person name="Tang S.-K."/>
        </authorList>
    </citation>
    <scope>NUCLEOTIDE SEQUENCE [LARGE SCALE GENOMIC DNA]</scope>
    <source>
        <strain evidence="2 3">YIM 96934</strain>
    </source>
</reference>
<organism evidence="2 3">
    <name type="scientific">Phytoactinopolyspora halophila</name>
    <dbReference type="NCBI Taxonomy" id="1981511"/>
    <lineage>
        <taxon>Bacteria</taxon>
        <taxon>Bacillati</taxon>
        <taxon>Actinomycetota</taxon>
        <taxon>Actinomycetes</taxon>
        <taxon>Jiangellales</taxon>
        <taxon>Jiangellaceae</taxon>
        <taxon>Phytoactinopolyspora</taxon>
    </lineage>
</organism>
<feature type="compositionally biased region" description="Basic and acidic residues" evidence="1">
    <location>
        <begin position="8"/>
        <end position="55"/>
    </location>
</feature>
<dbReference type="AlphaFoldDB" id="A0A329QQN9"/>
<accession>A0A329QQN9</accession>